<reference evidence="1 2" key="1">
    <citation type="submission" date="2022-05" db="EMBL/GenBank/DDBJ databases">
        <authorList>
            <consortium name="Genoscope - CEA"/>
            <person name="William W."/>
        </authorList>
    </citation>
    <scope>NUCLEOTIDE SEQUENCE [LARGE SCALE GENOMIC DNA]</scope>
</reference>
<dbReference type="Proteomes" id="UP001159428">
    <property type="component" value="Unassembled WGS sequence"/>
</dbReference>
<gene>
    <name evidence="1" type="ORF">PMEA_00004502</name>
</gene>
<evidence type="ECO:0000313" key="1">
    <source>
        <dbReference type="EMBL" id="CAH3166118.1"/>
    </source>
</evidence>
<evidence type="ECO:0008006" key="3">
    <source>
        <dbReference type="Google" id="ProtNLM"/>
    </source>
</evidence>
<evidence type="ECO:0000313" key="2">
    <source>
        <dbReference type="Proteomes" id="UP001159428"/>
    </source>
</evidence>
<accession>A0AAU9Y2V5</accession>
<sequence length="127" mass="15041">MLAYIFERLDIYNSWSFTKEEDRKKLAIIFKRFENQLEAKTNISRYTLQGIRKEQGEPVDGFISRLNILAAKCQFRANIEVEDRVLDQLIWLSRNPDIKKSLINRDKSLTLQPLLRLQGATRRRVNT</sequence>
<protein>
    <recommendedName>
        <fullName evidence="3">Retrotransposon gag domain-containing protein</fullName>
    </recommendedName>
</protein>
<name>A0AAU9Y2V5_9CNID</name>
<dbReference type="AlphaFoldDB" id="A0AAU9Y2V5"/>
<organism evidence="1 2">
    <name type="scientific">Pocillopora meandrina</name>
    <dbReference type="NCBI Taxonomy" id="46732"/>
    <lineage>
        <taxon>Eukaryota</taxon>
        <taxon>Metazoa</taxon>
        <taxon>Cnidaria</taxon>
        <taxon>Anthozoa</taxon>
        <taxon>Hexacorallia</taxon>
        <taxon>Scleractinia</taxon>
        <taxon>Astrocoeniina</taxon>
        <taxon>Pocilloporidae</taxon>
        <taxon>Pocillopora</taxon>
    </lineage>
</organism>
<keyword evidence="2" id="KW-1185">Reference proteome</keyword>
<comment type="caution">
    <text evidence="1">The sequence shown here is derived from an EMBL/GenBank/DDBJ whole genome shotgun (WGS) entry which is preliminary data.</text>
</comment>
<dbReference type="EMBL" id="CALNXJ010000129">
    <property type="protein sequence ID" value="CAH3166118.1"/>
    <property type="molecule type" value="Genomic_DNA"/>
</dbReference>
<proteinExistence type="predicted"/>